<dbReference type="InterPro" id="IPR000182">
    <property type="entry name" value="GNAT_dom"/>
</dbReference>
<dbReference type="Pfam" id="PF00583">
    <property type="entry name" value="Acetyltransf_1"/>
    <property type="match status" value="1"/>
</dbReference>
<dbReference type="Proteomes" id="UP000233786">
    <property type="component" value="Unassembled WGS sequence"/>
</dbReference>
<dbReference type="Gene3D" id="3.40.630.30">
    <property type="match status" value="1"/>
</dbReference>
<proteinExistence type="predicted"/>
<dbReference type="SUPFAM" id="SSF55729">
    <property type="entry name" value="Acyl-CoA N-acyltransferases (Nat)"/>
    <property type="match status" value="1"/>
</dbReference>
<keyword evidence="3" id="KW-1185">Reference proteome</keyword>
<protein>
    <submittedName>
        <fullName evidence="2">Phosphinothricin acetyltransferase</fullName>
    </submittedName>
</protein>
<dbReference type="InterPro" id="IPR016181">
    <property type="entry name" value="Acyl_CoA_acyltransferase"/>
</dbReference>
<dbReference type="PANTHER" id="PTHR43072">
    <property type="entry name" value="N-ACETYLTRANSFERASE"/>
    <property type="match status" value="1"/>
</dbReference>
<sequence>MITVRRAVDGDLRAVAEIFAHYVDGSTATFEIIPPDVSQWRQKLDALADQGLPFLVAEIDAEVVGFGYAGPWRPKPAYRHTVEDTVYLAPGWTGRGLGKSLLTNLMADSARAGATQMIAVIADDGDDSSVALHRACGFREVGRLPEVGHKFGRWIDTALLQRKLDPVP</sequence>
<evidence type="ECO:0000313" key="3">
    <source>
        <dbReference type="Proteomes" id="UP000233786"/>
    </source>
</evidence>
<name>A0A2N3XSI6_SACSN</name>
<dbReference type="AlphaFoldDB" id="A0A2N3XSI6"/>
<evidence type="ECO:0000259" key="1">
    <source>
        <dbReference type="PROSITE" id="PS51186"/>
    </source>
</evidence>
<dbReference type="STRING" id="994479.GCA_000194155_03912"/>
<dbReference type="GO" id="GO:0016747">
    <property type="term" value="F:acyltransferase activity, transferring groups other than amino-acyl groups"/>
    <property type="evidence" value="ECO:0007669"/>
    <property type="project" value="InterPro"/>
</dbReference>
<dbReference type="OrthoDB" id="3173333at2"/>
<evidence type="ECO:0000313" key="2">
    <source>
        <dbReference type="EMBL" id="PKW13647.1"/>
    </source>
</evidence>
<dbReference type="CDD" id="cd04301">
    <property type="entry name" value="NAT_SF"/>
    <property type="match status" value="1"/>
</dbReference>
<reference evidence="2" key="1">
    <citation type="submission" date="2017-12" db="EMBL/GenBank/DDBJ databases">
        <title>Sequencing the genomes of 1000 Actinobacteria strains.</title>
        <authorList>
            <person name="Klenk H.-P."/>
        </authorList>
    </citation>
    <scope>NUCLEOTIDE SEQUENCE [LARGE SCALE GENOMIC DNA]</scope>
    <source>
        <strain evidence="2">DSM 44228</strain>
    </source>
</reference>
<comment type="caution">
    <text evidence="2">The sequence shown here is derived from an EMBL/GenBank/DDBJ whole genome shotgun (WGS) entry which is preliminary data.</text>
</comment>
<dbReference type="PANTHER" id="PTHR43072:SF8">
    <property type="entry name" value="ACYLTRANSFERASE FABY-RELATED"/>
    <property type="match status" value="1"/>
</dbReference>
<accession>A0A2N3XSI6</accession>
<dbReference type="RefSeq" id="WP_010307616.1">
    <property type="nucleotide sequence ID" value="NZ_CP061007.1"/>
</dbReference>
<gene>
    <name evidence="2" type="ORF">A8926_1193</name>
</gene>
<organism evidence="2 3">
    <name type="scientific">Saccharopolyspora spinosa</name>
    <dbReference type="NCBI Taxonomy" id="60894"/>
    <lineage>
        <taxon>Bacteria</taxon>
        <taxon>Bacillati</taxon>
        <taxon>Actinomycetota</taxon>
        <taxon>Actinomycetes</taxon>
        <taxon>Pseudonocardiales</taxon>
        <taxon>Pseudonocardiaceae</taxon>
        <taxon>Saccharopolyspora</taxon>
    </lineage>
</organism>
<feature type="domain" description="N-acetyltransferase" evidence="1">
    <location>
        <begin position="2"/>
        <end position="165"/>
    </location>
</feature>
<dbReference type="PROSITE" id="PS51186">
    <property type="entry name" value="GNAT"/>
    <property type="match status" value="1"/>
</dbReference>
<dbReference type="EMBL" id="PJNB01000001">
    <property type="protein sequence ID" value="PKW13647.1"/>
    <property type="molecule type" value="Genomic_DNA"/>
</dbReference>